<keyword evidence="2 3" id="KW-0067">ATP-binding</keyword>
<dbReference type="SUPFAM" id="SSF56112">
    <property type="entry name" value="Protein kinase-like (PK-like)"/>
    <property type="match status" value="1"/>
</dbReference>
<dbReference type="Gene3D" id="1.10.510.10">
    <property type="entry name" value="Transferase(Phosphotransferase) domain 1"/>
    <property type="match status" value="1"/>
</dbReference>
<gene>
    <name evidence="5" type="ORF">LVJ94_39545</name>
</gene>
<keyword evidence="1 3" id="KW-0547">Nucleotide-binding</keyword>
<keyword evidence="6" id="KW-1185">Reference proteome</keyword>
<accession>A0ABZ2KWD1</accession>
<dbReference type="CDD" id="cd14014">
    <property type="entry name" value="STKc_PknB_like"/>
    <property type="match status" value="1"/>
</dbReference>
<reference evidence="5" key="1">
    <citation type="submission" date="2021-12" db="EMBL/GenBank/DDBJ databases">
        <title>Discovery of the Pendulisporaceae a myxobacterial family with distinct sporulation behavior and unique specialized metabolism.</title>
        <authorList>
            <person name="Garcia R."/>
            <person name="Popoff A."/>
            <person name="Bader C.D."/>
            <person name="Loehr J."/>
            <person name="Walesch S."/>
            <person name="Walt C."/>
            <person name="Boldt J."/>
            <person name="Bunk B."/>
            <person name="Haeckl F.J.F.P.J."/>
            <person name="Gunesch A.P."/>
            <person name="Birkelbach J."/>
            <person name="Nuebel U."/>
            <person name="Pietschmann T."/>
            <person name="Bach T."/>
            <person name="Mueller R."/>
        </authorList>
    </citation>
    <scope>NUCLEOTIDE SEQUENCE</scope>
    <source>
        <strain evidence="5">MSr11367</strain>
    </source>
</reference>
<dbReference type="PROSITE" id="PS00107">
    <property type="entry name" value="PROTEIN_KINASE_ATP"/>
    <property type="match status" value="1"/>
</dbReference>
<dbReference type="PROSITE" id="PS00108">
    <property type="entry name" value="PROTEIN_KINASE_ST"/>
    <property type="match status" value="1"/>
</dbReference>
<feature type="binding site" evidence="3">
    <location>
        <position position="905"/>
    </location>
    <ligand>
        <name>ATP</name>
        <dbReference type="ChEBI" id="CHEBI:30616"/>
    </ligand>
</feature>
<dbReference type="InterPro" id="IPR041664">
    <property type="entry name" value="AAA_16"/>
</dbReference>
<dbReference type="InterPro" id="IPR011990">
    <property type="entry name" value="TPR-like_helical_dom_sf"/>
</dbReference>
<dbReference type="InterPro" id="IPR000719">
    <property type="entry name" value="Prot_kinase_dom"/>
</dbReference>
<evidence type="ECO:0000256" key="2">
    <source>
        <dbReference type="ARBA" id="ARBA00022840"/>
    </source>
</evidence>
<dbReference type="PANTHER" id="PTHR16305:SF35">
    <property type="entry name" value="TRANSCRIPTIONAL ACTIVATOR DOMAIN"/>
    <property type="match status" value="1"/>
</dbReference>
<dbReference type="Gene3D" id="3.30.200.20">
    <property type="entry name" value="Phosphorylase Kinase, domain 1"/>
    <property type="match status" value="1"/>
</dbReference>
<sequence length="1181" mass="128013">MREGVAFIGRAVVVAELVTLLDRVAEGIGGLALVAGEPGIGKTALLERLATAASAEDVRILWGACWEADGQPPYWPLVQMLRRIIADVGWARVEHSVGEDAPWLGPLLPEGSRAMPPTASSGEQARFRLFDTFTRLLADIARERPILLVVDDLHWADEGTLRYLEFVGRQLRDFRVLVACTYRDIPTEQSPALRRHLPSLTRLGRRIDLEGMPADEIGALMHAVTGRVPDAALVAEVHERSGGNPLFAGEVARAGLAERRFAAADAVPSGVSHVVTSRLARLPAATVTLLQQAAVLGNAFELPTLAQMAGCSIQATREALHEAVRGRIIAEKDDGGRMAFIHALVRDTLYEQLPRAEVARLHRRAADALVVCGPGTDGASAARLSHHFALGGSVDRAMAYATMAGEHALHSLAYEDAAQHFQNALNLEGALGGDEARRLDMRCRLLLQLGHAQWRSGDGQLASTTYAKALEIARLTRDAEAFALAALGCCARAQLWVFDRELVRELEQALLGLGESDSPIRAQVLARLAKMLYLDPASISHRADLASRAIEVARRVDDPVTLIEALSARPLDTTEDRLTTANEVFHLASRMGDEELVMESQFSRAMAMLEGGDRNGAELVIGSYGVMADKRRVPLWQFHHRCLVACLARMSGRFDEAQARLEEAADLGARAKLPGAGVICEHHLAHLALDRGQRAAAEASVQSLAAYLARQPLIPDYINCILTRLQIALGSETEARVGLDRFLVTGERPRVAGPVGAVSLMLLAEMVHATGARDYAASLFEELKPYEGCVAVSARFVYCAGPVSYTLGLLAAMLDRHDDAERYFDIAREIAARMGASAWSSKIREQSSRWRRQRAGLQASHSPERVLARLGSVIQLYRIERVLGVGGMAAVYAARAEDGHPVAMKVMLERFLDDPALLALFAREALIANQVGHPGAVPILAHDVDEDGCPFLIMPLLEGETLRRRWERADKHLSMAEVGVLLLDVLDVLSAAHEKGIVHRDIKPENVFVTLDGDARVLDFGIARRVDGEGSVTVTGQMFGTPAFMPPEQALGDRRSIGPHSDCWAVGATIFTLISGEFVHAADNVGAQLAAAATKSARSLREVAPNLPASMVRFVDRALAFEPTHRWPSATPMRTALAEALCEALGRPLDEVTTQVRTNLRAELSPDVDETRANALRASAS</sequence>
<evidence type="ECO:0000313" key="5">
    <source>
        <dbReference type="EMBL" id="WXB02991.1"/>
    </source>
</evidence>
<evidence type="ECO:0000259" key="4">
    <source>
        <dbReference type="PROSITE" id="PS50011"/>
    </source>
</evidence>
<dbReference type="Gene3D" id="3.40.50.300">
    <property type="entry name" value="P-loop containing nucleotide triphosphate hydrolases"/>
    <property type="match status" value="1"/>
</dbReference>
<feature type="domain" description="Protein kinase" evidence="4">
    <location>
        <begin position="877"/>
        <end position="1141"/>
    </location>
</feature>
<protein>
    <submittedName>
        <fullName evidence="5">AAA family ATPase</fullName>
    </submittedName>
</protein>
<dbReference type="PROSITE" id="PS50011">
    <property type="entry name" value="PROTEIN_KINASE_DOM"/>
    <property type="match status" value="1"/>
</dbReference>
<dbReference type="SUPFAM" id="SSF48452">
    <property type="entry name" value="TPR-like"/>
    <property type="match status" value="1"/>
</dbReference>
<evidence type="ECO:0000256" key="3">
    <source>
        <dbReference type="PROSITE-ProRule" id="PRU10141"/>
    </source>
</evidence>
<dbReference type="SMART" id="SM00220">
    <property type="entry name" value="S_TKc"/>
    <property type="match status" value="1"/>
</dbReference>
<dbReference type="PANTHER" id="PTHR16305">
    <property type="entry name" value="TESTICULAR SOLUBLE ADENYLYL CYCLASE"/>
    <property type="match status" value="1"/>
</dbReference>
<dbReference type="Pfam" id="PF00069">
    <property type="entry name" value="Pkinase"/>
    <property type="match status" value="1"/>
</dbReference>
<dbReference type="InterPro" id="IPR008271">
    <property type="entry name" value="Ser/Thr_kinase_AS"/>
</dbReference>
<dbReference type="RefSeq" id="WP_394832617.1">
    <property type="nucleotide sequence ID" value="NZ_CP089929.1"/>
</dbReference>
<dbReference type="Pfam" id="PF13191">
    <property type="entry name" value="AAA_16"/>
    <property type="match status" value="1"/>
</dbReference>
<dbReference type="SUPFAM" id="SSF52540">
    <property type="entry name" value="P-loop containing nucleoside triphosphate hydrolases"/>
    <property type="match status" value="1"/>
</dbReference>
<evidence type="ECO:0000256" key="1">
    <source>
        <dbReference type="ARBA" id="ARBA00022741"/>
    </source>
</evidence>
<dbReference type="InterPro" id="IPR011009">
    <property type="entry name" value="Kinase-like_dom_sf"/>
</dbReference>
<organism evidence="5 6">
    <name type="scientific">Pendulispora rubella</name>
    <dbReference type="NCBI Taxonomy" id="2741070"/>
    <lineage>
        <taxon>Bacteria</taxon>
        <taxon>Pseudomonadati</taxon>
        <taxon>Myxococcota</taxon>
        <taxon>Myxococcia</taxon>
        <taxon>Myxococcales</taxon>
        <taxon>Sorangiineae</taxon>
        <taxon>Pendulisporaceae</taxon>
        <taxon>Pendulispora</taxon>
    </lineage>
</organism>
<dbReference type="InterPro" id="IPR027417">
    <property type="entry name" value="P-loop_NTPase"/>
</dbReference>
<proteinExistence type="predicted"/>
<dbReference type="Proteomes" id="UP001374803">
    <property type="component" value="Chromosome"/>
</dbReference>
<name>A0ABZ2KWD1_9BACT</name>
<dbReference type="InterPro" id="IPR017441">
    <property type="entry name" value="Protein_kinase_ATP_BS"/>
</dbReference>
<dbReference type="EMBL" id="CP089983">
    <property type="protein sequence ID" value="WXB02991.1"/>
    <property type="molecule type" value="Genomic_DNA"/>
</dbReference>
<evidence type="ECO:0000313" key="6">
    <source>
        <dbReference type="Proteomes" id="UP001374803"/>
    </source>
</evidence>